<dbReference type="Pfam" id="PF05598">
    <property type="entry name" value="DUF772"/>
    <property type="match status" value="1"/>
</dbReference>
<dbReference type="EMBL" id="SJPZ01000013">
    <property type="protein sequence ID" value="TWU59496.1"/>
    <property type="molecule type" value="Genomic_DNA"/>
</dbReference>
<evidence type="ECO:0000313" key="4">
    <source>
        <dbReference type="EMBL" id="TWU59496.1"/>
    </source>
</evidence>
<evidence type="ECO:0000256" key="1">
    <source>
        <dbReference type="SAM" id="MobiDB-lite"/>
    </source>
</evidence>
<feature type="domain" description="Transposase InsH N-terminal" evidence="3">
    <location>
        <begin position="6"/>
        <end position="80"/>
    </location>
</feature>
<evidence type="ECO:0000259" key="3">
    <source>
        <dbReference type="Pfam" id="PF05598"/>
    </source>
</evidence>
<gene>
    <name evidence="4" type="ORF">V7x_56230</name>
</gene>
<feature type="domain" description="Transposase IS4-like" evidence="2">
    <location>
        <begin position="204"/>
        <end position="382"/>
    </location>
</feature>
<dbReference type="GO" id="GO:0003677">
    <property type="term" value="F:DNA binding"/>
    <property type="evidence" value="ECO:0007669"/>
    <property type="project" value="InterPro"/>
</dbReference>
<dbReference type="InterPro" id="IPR008490">
    <property type="entry name" value="Transposase_InsH_N"/>
</dbReference>
<dbReference type="Pfam" id="PF01609">
    <property type="entry name" value="DDE_Tnp_1"/>
    <property type="match status" value="1"/>
</dbReference>
<dbReference type="GO" id="GO:0004803">
    <property type="term" value="F:transposase activity"/>
    <property type="evidence" value="ECO:0007669"/>
    <property type="project" value="InterPro"/>
</dbReference>
<dbReference type="Proteomes" id="UP000316476">
    <property type="component" value="Unassembled WGS sequence"/>
</dbReference>
<evidence type="ECO:0000313" key="5">
    <source>
        <dbReference type="Proteomes" id="UP000316476"/>
    </source>
</evidence>
<feature type="compositionally biased region" description="Basic and acidic residues" evidence="1">
    <location>
        <begin position="201"/>
        <end position="218"/>
    </location>
</feature>
<dbReference type="InterPro" id="IPR002559">
    <property type="entry name" value="Transposase_11"/>
</dbReference>
<sequence>MWRFVESLDLEPFYETIQVTDSKAGRSSIAPEILISLWLMATLDGISSAREINRRCKTDLIYMWICGGVSVNYHTISDFRCDHVEKLNDILTSSVASLIKQGFVTLAEIGQDGMRVRAAAGSSSFRRKPTLDELHKHAKAHVEALEEERRRQDESNDDDDDPPSRTRREAAADRAAREREQRIARAIEESEKLRDKKRKDKEKVRTSTTDPDARRMKMGDGGTRPAVNVQFASDSDARVIVGVEVSGDGTDGGKLPPMLDQIEDRYGIIPERALVDSAYATQASVQQAESVGCAVVSTVPRSEQLRRHGKDPHQRQRRDNDEYEAFRKRMAEAEYQELYKKRPSVAELPNADCRNRGLTQLRIRGLTKATAVALWHALTFNLLRMVHMGAIA</sequence>
<accession>A0A5C6FHJ1</accession>
<proteinExistence type="predicted"/>
<comment type="caution">
    <text evidence="4">The sequence shown here is derived from an EMBL/GenBank/DDBJ whole genome shotgun (WGS) entry which is preliminary data.</text>
</comment>
<feature type="region of interest" description="Disordered" evidence="1">
    <location>
        <begin position="302"/>
        <end position="321"/>
    </location>
</feature>
<feature type="compositionally biased region" description="Basic and acidic residues" evidence="1">
    <location>
        <begin position="303"/>
        <end position="321"/>
    </location>
</feature>
<dbReference type="AlphaFoldDB" id="A0A5C6FHJ1"/>
<organism evidence="4 5">
    <name type="scientific">Crateriforma conspicua</name>
    <dbReference type="NCBI Taxonomy" id="2527996"/>
    <lineage>
        <taxon>Bacteria</taxon>
        <taxon>Pseudomonadati</taxon>
        <taxon>Planctomycetota</taxon>
        <taxon>Planctomycetia</taxon>
        <taxon>Planctomycetales</taxon>
        <taxon>Planctomycetaceae</taxon>
        <taxon>Crateriforma</taxon>
    </lineage>
</organism>
<feature type="region of interest" description="Disordered" evidence="1">
    <location>
        <begin position="145"/>
        <end position="225"/>
    </location>
</feature>
<protein>
    <submittedName>
        <fullName evidence="4">Transposase DDE domain protein</fullName>
    </submittedName>
</protein>
<feature type="compositionally biased region" description="Basic and acidic residues" evidence="1">
    <location>
        <begin position="145"/>
        <end position="154"/>
    </location>
</feature>
<feature type="compositionally biased region" description="Basic and acidic residues" evidence="1">
    <location>
        <begin position="162"/>
        <end position="194"/>
    </location>
</feature>
<reference evidence="4 5" key="1">
    <citation type="submission" date="2019-02" db="EMBL/GenBank/DDBJ databases">
        <title>Deep-cultivation of Planctomycetes and their phenomic and genomic characterization uncovers novel biology.</title>
        <authorList>
            <person name="Wiegand S."/>
            <person name="Jogler M."/>
            <person name="Boedeker C."/>
            <person name="Pinto D."/>
            <person name="Vollmers J."/>
            <person name="Rivas-Marin E."/>
            <person name="Kohn T."/>
            <person name="Peeters S.H."/>
            <person name="Heuer A."/>
            <person name="Rast P."/>
            <person name="Oberbeckmann S."/>
            <person name="Bunk B."/>
            <person name="Jeske O."/>
            <person name="Meyerdierks A."/>
            <person name="Storesund J.E."/>
            <person name="Kallscheuer N."/>
            <person name="Luecker S."/>
            <person name="Lage O.M."/>
            <person name="Pohl T."/>
            <person name="Merkel B.J."/>
            <person name="Hornburger P."/>
            <person name="Mueller R.-W."/>
            <person name="Bruemmer F."/>
            <person name="Labrenz M."/>
            <person name="Spormann A.M."/>
            <person name="Op Den Camp H."/>
            <person name="Overmann J."/>
            <person name="Amann R."/>
            <person name="Jetten M.S.M."/>
            <person name="Mascher T."/>
            <person name="Medema M.H."/>
            <person name="Devos D.P."/>
            <person name="Kaster A.-K."/>
            <person name="Ovreas L."/>
            <person name="Rohde M."/>
            <person name="Galperin M.Y."/>
            <person name="Jogler C."/>
        </authorList>
    </citation>
    <scope>NUCLEOTIDE SEQUENCE [LARGE SCALE GENOMIC DNA]</scope>
    <source>
        <strain evidence="4 5">V7</strain>
    </source>
</reference>
<dbReference type="PANTHER" id="PTHR33408">
    <property type="entry name" value="TRANSPOSASE"/>
    <property type="match status" value="1"/>
</dbReference>
<dbReference type="GO" id="GO:0006313">
    <property type="term" value="P:DNA transposition"/>
    <property type="evidence" value="ECO:0007669"/>
    <property type="project" value="InterPro"/>
</dbReference>
<name>A0A5C6FHJ1_9PLAN</name>
<evidence type="ECO:0000259" key="2">
    <source>
        <dbReference type="Pfam" id="PF01609"/>
    </source>
</evidence>